<dbReference type="KEGG" id="nox:C5F49_07125"/>
<keyword evidence="2" id="KW-1185">Reference proteome</keyword>
<evidence type="ECO:0000313" key="1">
    <source>
        <dbReference type="EMBL" id="QLH05117.1"/>
    </source>
</evidence>
<sequence>MNQKMKTIGLLAILPLVMVALSPDLISEADAQKGKGSEGTQSPKSYGSATAKIVCGDRLCDDESKPGNIGRAQ</sequence>
<gene>
    <name evidence="1" type="ORF">C5F49_07125</name>
</gene>
<dbReference type="AlphaFoldDB" id="A0A7D5R433"/>
<reference evidence="1 2" key="1">
    <citation type="submission" date="2018-02" db="EMBL/GenBank/DDBJ databases">
        <title>Complete genome of Nitrosopumilus oxyclinae HCE1.</title>
        <authorList>
            <person name="Qin W."/>
            <person name="Zheng Y."/>
            <person name="Stahl D.A."/>
        </authorList>
    </citation>
    <scope>NUCLEOTIDE SEQUENCE [LARGE SCALE GENOMIC DNA]</scope>
    <source>
        <strain evidence="1 2">HCE1</strain>
    </source>
</reference>
<name>A0A7D5R433_9ARCH</name>
<protein>
    <submittedName>
        <fullName evidence="1">Uncharacterized protein</fullName>
    </submittedName>
</protein>
<proteinExistence type="predicted"/>
<evidence type="ECO:0000313" key="2">
    <source>
        <dbReference type="Proteomes" id="UP000509441"/>
    </source>
</evidence>
<dbReference type="EMBL" id="CP026994">
    <property type="protein sequence ID" value="QLH05117.1"/>
    <property type="molecule type" value="Genomic_DNA"/>
</dbReference>
<organism evidence="1 2">
    <name type="scientific">Nitrosopumilus oxyclinae</name>
    <dbReference type="NCBI Taxonomy" id="1959104"/>
    <lineage>
        <taxon>Archaea</taxon>
        <taxon>Nitrososphaerota</taxon>
        <taxon>Nitrososphaeria</taxon>
        <taxon>Nitrosopumilales</taxon>
        <taxon>Nitrosopumilaceae</taxon>
        <taxon>Nitrosopumilus</taxon>
    </lineage>
</organism>
<dbReference type="Proteomes" id="UP000509441">
    <property type="component" value="Chromosome"/>
</dbReference>
<accession>A0A7D5R433</accession>